<sequence length="100" mass="11304">MTLYSGESGTDCSNFANTSEGLKDWARTRRGMVESFLEADDPVLEDVLEWTVARDSADIGRLMQWLPKAQTMRDKHALLTRARELLTEIDSAIVQLAKMQ</sequence>
<accession>A0A075G7R7</accession>
<protein>
    <submittedName>
        <fullName evidence="1">Uncharacterized protein</fullName>
    </submittedName>
</protein>
<organism evidence="1">
    <name type="scientific">uncultured marine group II/III euryarchaeote KM3_115_A12</name>
    <dbReference type="NCBI Taxonomy" id="1457854"/>
    <lineage>
        <taxon>Archaea</taxon>
        <taxon>Methanobacteriati</taxon>
        <taxon>Methanobacteriota</taxon>
        <taxon>environmental samples</taxon>
    </lineage>
</organism>
<dbReference type="EMBL" id="KF900568">
    <property type="protein sequence ID" value="AIE99643.1"/>
    <property type="molecule type" value="Genomic_DNA"/>
</dbReference>
<reference evidence="1" key="1">
    <citation type="journal article" date="2014" name="Genome Biol. Evol.">
        <title>Pangenome evidence for extensive interdomain horizontal transfer affecting lineage core and shell genes in uncultured planktonic thaumarchaeota and euryarchaeota.</title>
        <authorList>
            <person name="Deschamps P."/>
            <person name="Zivanovic Y."/>
            <person name="Moreira D."/>
            <person name="Rodriguez-Valera F."/>
            <person name="Lopez-Garcia P."/>
        </authorList>
    </citation>
    <scope>NUCLEOTIDE SEQUENCE</scope>
</reference>
<dbReference type="AlphaFoldDB" id="A0A075G7R7"/>
<proteinExistence type="predicted"/>
<name>A0A075G7R7_9EURY</name>
<evidence type="ECO:0000313" key="1">
    <source>
        <dbReference type="EMBL" id="AIE99643.1"/>
    </source>
</evidence>